<evidence type="ECO:0000256" key="5">
    <source>
        <dbReference type="ARBA" id="ARBA00022989"/>
    </source>
</evidence>
<dbReference type="Proteomes" id="UP000003240">
    <property type="component" value="Unassembled WGS sequence"/>
</dbReference>
<dbReference type="PANTHER" id="PTHR32089">
    <property type="entry name" value="METHYL-ACCEPTING CHEMOTAXIS PROTEIN MCPB"/>
    <property type="match status" value="1"/>
</dbReference>
<dbReference type="SMART" id="SM00304">
    <property type="entry name" value="HAMP"/>
    <property type="match status" value="1"/>
</dbReference>
<dbReference type="SUPFAM" id="SSF58104">
    <property type="entry name" value="Methyl-accepting chemotaxis protein (MCP) signaling domain"/>
    <property type="match status" value="1"/>
</dbReference>
<evidence type="ECO:0000256" key="7">
    <source>
        <dbReference type="ARBA" id="ARBA00023224"/>
    </source>
</evidence>
<evidence type="ECO:0000256" key="2">
    <source>
        <dbReference type="ARBA" id="ARBA00022475"/>
    </source>
</evidence>
<dbReference type="PANTHER" id="PTHR32089:SF112">
    <property type="entry name" value="LYSOZYME-LIKE PROTEIN-RELATED"/>
    <property type="match status" value="1"/>
</dbReference>
<dbReference type="PROSITE" id="PS50885">
    <property type="entry name" value="HAMP"/>
    <property type="match status" value="1"/>
</dbReference>
<sequence>MGFLIARIVGRLSLKQKLIACFILVAAIPLILTTMATSYLSHSALVDSIYKDNRQAARFLAREMDNALISTVQLLQTLAETADIQSMDKAKQLAIMKKVTSRSDIIKTIIVNDTKGVHTLRTQGNLARNGEREYFKQIADGADYAFSDIQIGSSTGQASLVIAVPIRDTQKNFQGALLGVIDLEQLSKNIATTKAGQSGYAFLVDRQGKIVTHPDRMKMQQMADFSHLAPVQGAISGQNGVAAYTDEEGEKLAGYSDITVSGWGVVVQQPMSEAMEKVNEIRLTGIILTLLVILFAVLVGIFASKVITKPIFELAGITRKLAAGDLTAKANVTAKDEMGQLAEAFNTMVEHLRQIIRTVTYTASQVASSSQQLSATANEAERAVNQVATTMTGFAQGSQKQTAEVEKTQKIADNLIEISRDAANKAMSASDLSADMARAAETGGSAAGNAIEKINEIKEVTVTTAEVVATLGEKSKQIGQILDVISGIAGQTNLLALNAAIEAARAGEQGRGFAVVAEEVRKLAEQSRQATEQISQIVCEIQQQTDEAIRAMDSGNSKVSEGVDVVQAAGQALQNILAQIGRSVSMISDINTASNQQLQGMQQMVSSAGNVAVIARESSIGAHTTAAAIEEVTASMEEINSAAEALAKMAGELQIMVTKFKL</sequence>
<dbReference type="CDD" id="cd06225">
    <property type="entry name" value="HAMP"/>
    <property type="match status" value="1"/>
</dbReference>
<dbReference type="STRING" id="1009370.ALO_12221"/>
<reference evidence="13 14" key="1">
    <citation type="journal article" date="2011" name="EMBO J.">
        <title>Structural diversity of bacterial flagellar motors.</title>
        <authorList>
            <person name="Chen S."/>
            <person name="Beeby M."/>
            <person name="Murphy G.E."/>
            <person name="Leadbetter J.R."/>
            <person name="Hendrixson D.R."/>
            <person name="Briegel A."/>
            <person name="Li Z."/>
            <person name="Shi J."/>
            <person name="Tocheva E.I."/>
            <person name="Muller A."/>
            <person name="Dobro M.J."/>
            <person name="Jensen G.J."/>
        </authorList>
    </citation>
    <scope>NUCLEOTIDE SEQUENCE [LARGE SCALE GENOMIC DNA]</scope>
    <source>
        <strain evidence="13 14">DSM 6540</strain>
    </source>
</reference>
<dbReference type="GO" id="GO:0005886">
    <property type="term" value="C:plasma membrane"/>
    <property type="evidence" value="ECO:0007669"/>
    <property type="project" value="UniProtKB-SubCell"/>
</dbReference>
<feature type="domain" description="Methyl-accepting transducer" evidence="11">
    <location>
        <begin position="376"/>
        <end position="612"/>
    </location>
</feature>
<feature type="transmembrane region" description="Helical" evidence="10">
    <location>
        <begin position="18"/>
        <end position="40"/>
    </location>
</feature>
<dbReference type="GO" id="GO:0006935">
    <property type="term" value="P:chemotaxis"/>
    <property type="evidence" value="ECO:0007669"/>
    <property type="project" value="UniProtKB-KW"/>
</dbReference>
<evidence type="ECO:0000256" key="6">
    <source>
        <dbReference type="ARBA" id="ARBA00023136"/>
    </source>
</evidence>
<keyword evidence="4 10" id="KW-0812">Transmembrane</keyword>
<dbReference type="EMBL" id="AFGF01000107">
    <property type="protein sequence ID" value="EGO63472.1"/>
    <property type="molecule type" value="Genomic_DNA"/>
</dbReference>
<dbReference type="CDD" id="cd12912">
    <property type="entry name" value="PDC2_MCP_like"/>
    <property type="match status" value="1"/>
</dbReference>
<dbReference type="RefSeq" id="WP_004096026.1">
    <property type="nucleotide sequence ID" value="NZ_AFGF01000107.1"/>
</dbReference>
<comment type="caution">
    <text evidence="13">The sequence shown here is derived from an EMBL/GenBank/DDBJ whole genome shotgun (WGS) entry which is preliminary data.</text>
</comment>
<dbReference type="OrthoDB" id="136416at2"/>
<evidence type="ECO:0000256" key="8">
    <source>
        <dbReference type="ARBA" id="ARBA00029447"/>
    </source>
</evidence>
<keyword evidence="3" id="KW-0145">Chemotaxis</keyword>
<dbReference type="CDD" id="cd12914">
    <property type="entry name" value="PDC1_DGC_like"/>
    <property type="match status" value="1"/>
</dbReference>
<dbReference type="PROSITE" id="PS50111">
    <property type="entry name" value="CHEMOTAXIS_TRANSDUC_2"/>
    <property type="match status" value="1"/>
</dbReference>
<keyword evidence="14" id="KW-1185">Reference proteome</keyword>
<evidence type="ECO:0000256" key="9">
    <source>
        <dbReference type="PROSITE-ProRule" id="PRU00284"/>
    </source>
</evidence>
<keyword evidence="7 9" id="KW-0807">Transducer</keyword>
<evidence type="ECO:0000313" key="13">
    <source>
        <dbReference type="EMBL" id="EGO63472.1"/>
    </source>
</evidence>
<evidence type="ECO:0000256" key="10">
    <source>
        <dbReference type="SAM" id="Phobius"/>
    </source>
</evidence>
<dbReference type="SMART" id="SM00283">
    <property type="entry name" value="MA"/>
    <property type="match status" value="1"/>
</dbReference>
<dbReference type="Gene3D" id="3.30.450.20">
    <property type="entry name" value="PAS domain"/>
    <property type="match status" value="1"/>
</dbReference>
<dbReference type="Pfam" id="PF00015">
    <property type="entry name" value="MCPsignal"/>
    <property type="match status" value="1"/>
</dbReference>
<dbReference type="eggNOG" id="COG0840">
    <property type="taxonomic scope" value="Bacteria"/>
</dbReference>
<dbReference type="Pfam" id="PF02743">
    <property type="entry name" value="dCache_1"/>
    <property type="match status" value="1"/>
</dbReference>
<keyword evidence="6 10" id="KW-0472">Membrane</keyword>
<feature type="domain" description="HAMP" evidence="12">
    <location>
        <begin position="305"/>
        <end position="357"/>
    </location>
</feature>
<comment type="subcellular location">
    <subcellularLocation>
        <location evidence="1">Cell membrane</location>
        <topology evidence="1">Multi-pass membrane protein</topology>
    </subcellularLocation>
</comment>
<protein>
    <submittedName>
        <fullName evidence="13">Methyl-accepting chemotaxis sensory transducer</fullName>
    </submittedName>
</protein>
<dbReference type="Pfam" id="PF00672">
    <property type="entry name" value="HAMP"/>
    <property type="match status" value="1"/>
</dbReference>
<keyword evidence="5 10" id="KW-1133">Transmembrane helix</keyword>
<name>F7NK31_9FIRM</name>
<dbReference type="InterPro" id="IPR004089">
    <property type="entry name" value="MCPsignal_dom"/>
</dbReference>
<dbReference type="GO" id="GO:0007165">
    <property type="term" value="P:signal transduction"/>
    <property type="evidence" value="ECO:0007669"/>
    <property type="project" value="UniProtKB-KW"/>
</dbReference>
<proteinExistence type="inferred from homology"/>
<evidence type="ECO:0000256" key="3">
    <source>
        <dbReference type="ARBA" id="ARBA00022500"/>
    </source>
</evidence>
<dbReference type="InterPro" id="IPR003660">
    <property type="entry name" value="HAMP_dom"/>
</dbReference>
<accession>F7NK31</accession>
<evidence type="ECO:0000256" key="1">
    <source>
        <dbReference type="ARBA" id="ARBA00004651"/>
    </source>
</evidence>
<evidence type="ECO:0000259" key="11">
    <source>
        <dbReference type="PROSITE" id="PS50111"/>
    </source>
</evidence>
<dbReference type="Gene3D" id="1.10.287.950">
    <property type="entry name" value="Methyl-accepting chemotaxis protein"/>
    <property type="match status" value="1"/>
</dbReference>
<dbReference type="InterPro" id="IPR033479">
    <property type="entry name" value="dCache_1"/>
</dbReference>
<feature type="transmembrane region" description="Helical" evidence="10">
    <location>
        <begin position="281"/>
        <end position="303"/>
    </location>
</feature>
<evidence type="ECO:0000256" key="4">
    <source>
        <dbReference type="ARBA" id="ARBA00022692"/>
    </source>
</evidence>
<dbReference type="CDD" id="cd11386">
    <property type="entry name" value="MCP_signal"/>
    <property type="match status" value="1"/>
</dbReference>
<evidence type="ECO:0000259" key="12">
    <source>
        <dbReference type="PROSITE" id="PS50885"/>
    </source>
</evidence>
<dbReference type="AlphaFoldDB" id="F7NK31"/>
<evidence type="ECO:0000313" key="14">
    <source>
        <dbReference type="Proteomes" id="UP000003240"/>
    </source>
</evidence>
<organism evidence="13 14">
    <name type="scientific">Acetonema longum DSM 6540</name>
    <dbReference type="NCBI Taxonomy" id="1009370"/>
    <lineage>
        <taxon>Bacteria</taxon>
        <taxon>Bacillati</taxon>
        <taxon>Bacillota</taxon>
        <taxon>Negativicutes</taxon>
        <taxon>Acetonemataceae</taxon>
        <taxon>Acetonema</taxon>
    </lineage>
</organism>
<comment type="similarity">
    <text evidence="8">Belongs to the methyl-accepting chemotaxis (MCP) protein family.</text>
</comment>
<gene>
    <name evidence="13" type="ORF">ALO_12221</name>
</gene>
<keyword evidence="2" id="KW-1003">Cell membrane</keyword>